<comment type="caution">
    <text evidence="1">The sequence shown here is derived from an EMBL/GenBank/DDBJ whole genome shotgun (WGS) entry which is preliminary data.</text>
</comment>
<protein>
    <submittedName>
        <fullName evidence="1">DUF2508 family protein</fullName>
    </submittedName>
</protein>
<keyword evidence="2" id="KW-1185">Reference proteome</keyword>
<evidence type="ECO:0000313" key="1">
    <source>
        <dbReference type="EMBL" id="MEF2969010.1"/>
    </source>
</evidence>
<dbReference type="RefSeq" id="WP_331849123.1">
    <property type="nucleotide sequence ID" value="NZ_JAZHPZ010000021.1"/>
</dbReference>
<gene>
    <name evidence="1" type="ORF">V3851_24810</name>
</gene>
<reference evidence="1 2" key="1">
    <citation type="submission" date="2024-02" db="EMBL/GenBank/DDBJ databases">
        <title>A nitrogen-fixing paenibacillus bacterium.</title>
        <authorList>
            <person name="Zhang W.L."/>
            <person name="Chen S.F."/>
        </authorList>
    </citation>
    <scope>NUCLEOTIDE SEQUENCE [LARGE SCALE GENOMIC DNA]</scope>
    <source>
        <strain evidence="1 2">M1</strain>
    </source>
</reference>
<name>A0ABU7VZ16_9BACL</name>
<evidence type="ECO:0000313" key="2">
    <source>
        <dbReference type="Proteomes" id="UP001306950"/>
    </source>
</evidence>
<dbReference type="Proteomes" id="UP001306950">
    <property type="component" value="Unassembled WGS sequence"/>
</dbReference>
<accession>A0ABU7VZ16</accession>
<dbReference type="EMBL" id="JAZHPZ010000021">
    <property type="protein sequence ID" value="MEF2969010.1"/>
    <property type="molecule type" value="Genomic_DNA"/>
</dbReference>
<sequence>MSLWKKGYADGKQGFSLSDQDQELEYKRYLYREVCKARRQWEMATWAFNEALGKDEVDVAIYTLEAAERRYQIQLKLAKQAKVHWDAMKYGSYF</sequence>
<proteinExistence type="predicted"/>
<organism evidence="1 2">
    <name type="scientific">Paenibacillus haidiansis</name>
    <dbReference type="NCBI Taxonomy" id="1574488"/>
    <lineage>
        <taxon>Bacteria</taxon>
        <taxon>Bacillati</taxon>
        <taxon>Bacillota</taxon>
        <taxon>Bacilli</taxon>
        <taxon>Bacillales</taxon>
        <taxon>Paenibacillaceae</taxon>
        <taxon>Paenibacillus</taxon>
    </lineage>
</organism>